<name>A0A7S1I1B6_9EUGL</name>
<dbReference type="PANTHER" id="PTHR36417">
    <property type="entry name" value="SELENOPROTEIN DOMAIN PROTEIN (AFU_ORTHOLOGUE AFUA_1G05220)"/>
    <property type="match status" value="1"/>
</dbReference>
<dbReference type="Pfam" id="PF10262">
    <property type="entry name" value="Rdx"/>
    <property type="match status" value="1"/>
</dbReference>
<accession>A0A7S1I1B6</accession>
<gene>
    <name evidence="2" type="ORF">EGYM00392_LOCUS8952</name>
</gene>
<dbReference type="EMBL" id="HBGA01023660">
    <property type="protein sequence ID" value="CAD8997883.1"/>
    <property type="molecule type" value="Transcribed_RNA"/>
</dbReference>
<reference evidence="2" key="1">
    <citation type="submission" date="2021-01" db="EMBL/GenBank/DDBJ databases">
        <authorList>
            <person name="Corre E."/>
            <person name="Pelletier E."/>
            <person name="Niang G."/>
            <person name="Scheremetjew M."/>
            <person name="Finn R."/>
            <person name="Kale V."/>
            <person name="Holt S."/>
            <person name="Cochrane G."/>
            <person name="Meng A."/>
            <person name="Brown T."/>
            <person name="Cohen L."/>
        </authorList>
    </citation>
    <scope>NUCLEOTIDE SEQUENCE</scope>
    <source>
        <strain evidence="2">NIES-381</strain>
    </source>
</reference>
<dbReference type="InterPro" id="IPR011893">
    <property type="entry name" value="Selenoprotein_Rdx-typ"/>
</dbReference>
<evidence type="ECO:0000256" key="1">
    <source>
        <dbReference type="ARBA" id="ARBA00023284"/>
    </source>
</evidence>
<protein>
    <recommendedName>
        <fullName evidence="3">Selenoprotein W</fullName>
    </recommendedName>
</protein>
<dbReference type="NCBIfam" id="TIGR02174">
    <property type="entry name" value="CXXU_selWTH"/>
    <property type="match status" value="1"/>
</dbReference>
<dbReference type="InterPro" id="IPR036249">
    <property type="entry name" value="Thioredoxin-like_sf"/>
</dbReference>
<sequence length="108" mass="12432">MTHEIRHPRVVFEYCVGCKWGLRAAWMMQELMQTFEKELGEVALQPNKDGGVFRVWVVTADGPTLLWDRKTEGRFPESKEIKQKLRDVIVPEKNLGHSDVKPTPPAES</sequence>
<organism evidence="2">
    <name type="scientific">Eutreptiella gymnastica</name>
    <dbReference type="NCBI Taxonomy" id="73025"/>
    <lineage>
        <taxon>Eukaryota</taxon>
        <taxon>Discoba</taxon>
        <taxon>Euglenozoa</taxon>
        <taxon>Euglenida</taxon>
        <taxon>Spirocuta</taxon>
        <taxon>Euglenophyceae</taxon>
        <taxon>Eutreptiales</taxon>
        <taxon>Eutreptiaceae</taxon>
        <taxon>Eutreptiella</taxon>
    </lineage>
</organism>
<dbReference type="AlphaFoldDB" id="A0A7S1I1B6"/>
<evidence type="ECO:0000313" key="2">
    <source>
        <dbReference type="EMBL" id="CAD8997883.1"/>
    </source>
</evidence>
<dbReference type="SUPFAM" id="SSF52833">
    <property type="entry name" value="Thioredoxin-like"/>
    <property type="match status" value="1"/>
</dbReference>
<keyword evidence="1" id="KW-0676">Redox-active center</keyword>
<dbReference type="Gene3D" id="3.40.30.10">
    <property type="entry name" value="Glutaredoxin"/>
    <property type="match status" value="1"/>
</dbReference>
<evidence type="ECO:0008006" key="3">
    <source>
        <dbReference type="Google" id="ProtNLM"/>
    </source>
</evidence>
<proteinExistence type="predicted"/>
<dbReference type="PANTHER" id="PTHR36417:SF2">
    <property type="entry name" value="SELENOPROTEIN DOMAIN PROTEIN (AFU_ORTHOLOGUE AFUA_1G05220)"/>
    <property type="match status" value="1"/>
</dbReference>